<evidence type="ECO:0000259" key="1">
    <source>
        <dbReference type="PROSITE" id="PS51746"/>
    </source>
</evidence>
<dbReference type="AlphaFoldDB" id="A0A222ENE4"/>
<gene>
    <name evidence="2" type="primary">prpC</name>
    <name evidence="2" type="ORF">SCORR_v1c01760</name>
</gene>
<dbReference type="SUPFAM" id="SSF81606">
    <property type="entry name" value="PP2C-like"/>
    <property type="match status" value="1"/>
</dbReference>
<feature type="domain" description="PPM-type phosphatase" evidence="1">
    <location>
        <begin position="4"/>
        <end position="251"/>
    </location>
</feature>
<accession>A0A222ENE4</accession>
<reference evidence="2 3" key="1">
    <citation type="submission" date="2017-07" db="EMBL/GenBank/DDBJ databases">
        <title>Complete genome sequence of Spiroplasma corruscae EC-1 (DSM 19793).</title>
        <authorList>
            <person name="Tsai Y.-M."/>
            <person name="Lo W.-S."/>
            <person name="Kuo C.-H."/>
        </authorList>
    </citation>
    <scope>NUCLEOTIDE SEQUENCE [LARGE SCALE GENOMIC DNA]</scope>
    <source>
        <strain evidence="2 3">EC-1</strain>
    </source>
</reference>
<dbReference type="KEGG" id="scou:SCORR_v1c01760"/>
<dbReference type="RefSeq" id="WP_094048250.1">
    <property type="nucleotide sequence ID" value="NZ_CP022535.1"/>
</dbReference>
<protein>
    <submittedName>
        <fullName evidence="2">Phosphorylated protein phosphatase</fullName>
    </submittedName>
</protein>
<dbReference type="SMART" id="SM00331">
    <property type="entry name" value="PP2C_SIG"/>
    <property type="match status" value="1"/>
</dbReference>
<dbReference type="EMBL" id="CP022535">
    <property type="protein sequence ID" value="ASP27951.1"/>
    <property type="molecule type" value="Genomic_DNA"/>
</dbReference>
<dbReference type="CDD" id="cd00143">
    <property type="entry name" value="PP2Cc"/>
    <property type="match status" value="1"/>
</dbReference>
<dbReference type="Pfam" id="PF13672">
    <property type="entry name" value="PP2C_2"/>
    <property type="match status" value="1"/>
</dbReference>
<evidence type="ECO:0000313" key="3">
    <source>
        <dbReference type="Proteomes" id="UP000203229"/>
    </source>
</evidence>
<dbReference type="SMART" id="SM00332">
    <property type="entry name" value="PP2Cc"/>
    <property type="match status" value="1"/>
</dbReference>
<keyword evidence="3" id="KW-1185">Reference proteome</keyword>
<dbReference type="PROSITE" id="PS51746">
    <property type="entry name" value="PPM_2"/>
    <property type="match status" value="1"/>
</dbReference>
<organism evidence="2 3">
    <name type="scientific">Spiroplasma corruscae</name>
    <dbReference type="NCBI Taxonomy" id="216934"/>
    <lineage>
        <taxon>Bacteria</taxon>
        <taxon>Bacillati</taxon>
        <taxon>Mycoplasmatota</taxon>
        <taxon>Mollicutes</taxon>
        <taxon>Entomoplasmatales</taxon>
        <taxon>Spiroplasmataceae</taxon>
        <taxon>Spiroplasma</taxon>
    </lineage>
</organism>
<evidence type="ECO:0000313" key="2">
    <source>
        <dbReference type="EMBL" id="ASP27951.1"/>
    </source>
</evidence>
<dbReference type="Proteomes" id="UP000203229">
    <property type="component" value="Chromosome"/>
</dbReference>
<proteinExistence type="predicted"/>
<dbReference type="InterPro" id="IPR036457">
    <property type="entry name" value="PPM-type-like_dom_sf"/>
</dbReference>
<dbReference type="Gene3D" id="3.60.40.10">
    <property type="entry name" value="PPM-type phosphatase domain"/>
    <property type="match status" value="1"/>
</dbReference>
<name>A0A222ENE4_9MOLU</name>
<dbReference type="InterPro" id="IPR001932">
    <property type="entry name" value="PPM-type_phosphatase-like_dom"/>
</dbReference>
<dbReference type="OrthoDB" id="9801841at2"/>
<sequence>MKFRHTMLSDIGNYRKLNQDYAGFLESNEGYAFGIVCDGMGGHAHGEVASKIAVEKFLDIFKNQNFDGMNQRDINRWLRNSVNEILNEMVEYSNDHFETKDMGTTLTAILFTKIGAFVVNIGDSRTYKLVNDELHQITQDQNLWNSTPEAERNDMKMSGIYSEVNEVTFWKVLTSALGPQKTLRIDTYFIEDMKGLYILTTDGIHDYMDNDLTTSTLENNRIKLKDKASLIIEDAKENVSTDNLTILIIEVE</sequence>